<name>A0A6J4NIM6_9ACTN</name>
<sequence>MREHPMATGLVCSWRMVTDRSGRAHMEACWTPAESAPAVASPTAA</sequence>
<reference evidence="1" key="1">
    <citation type="submission" date="2020-02" db="EMBL/GenBank/DDBJ databases">
        <authorList>
            <person name="Meier V. D."/>
        </authorList>
    </citation>
    <scope>NUCLEOTIDE SEQUENCE</scope>
    <source>
        <strain evidence="1">AVDCRST_MAG60</strain>
    </source>
</reference>
<proteinExistence type="predicted"/>
<dbReference type="EMBL" id="CADCUN010000155">
    <property type="protein sequence ID" value="CAA9389231.1"/>
    <property type="molecule type" value="Genomic_DNA"/>
</dbReference>
<protein>
    <submittedName>
        <fullName evidence="1">Uncharacterized protein</fullName>
    </submittedName>
</protein>
<organism evidence="1">
    <name type="scientific">uncultured Nocardioides sp</name>
    <dbReference type="NCBI Taxonomy" id="198441"/>
    <lineage>
        <taxon>Bacteria</taxon>
        <taxon>Bacillati</taxon>
        <taxon>Actinomycetota</taxon>
        <taxon>Actinomycetes</taxon>
        <taxon>Propionibacteriales</taxon>
        <taxon>Nocardioidaceae</taxon>
        <taxon>Nocardioides</taxon>
        <taxon>environmental samples</taxon>
    </lineage>
</organism>
<evidence type="ECO:0000313" key="1">
    <source>
        <dbReference type="EMBL" id="CAA9389231.1"/>
    </source>
</evidence>
<accession>A0A6J4NIM6</accession>
<gene>
    <name evidence="1" type="ORF">AVDCRST_MAG60-1424</name>
</gene>
<dbReference type="AlphaFoldDB" id="A0A6J4NIM6"/>